<dbReference type="PANTHER" id="PTHR47756:SF2">
    <property type="entry name" value="BLL6612 PROTEIN"/>
    <property type="match status" value="1"/>
</dbReference>
<dbReference type="InterPro" id="IPR036388">
    <property type="entry name" value="WH-like_DNA-bd_sf"/>
</dbReference>
<feature type="domain" description="DUF6596" evidence="7">
    <location>
        <begin position="195"/>
        <end position="292"/>
    </location>
</feature>
<comment type="similarity">
    <text evidence="1">Belongs to the sigma-70 factor family. ECF subfamily.</text>
</comment>
<evidence type="ECO:0000313" key="8">
    <source>
        <dbReference type="EMBL" id="GAA4620636.1"/>
    </source>
</evidence>
<dbReference type="PANTHER" id="PTHR47756">
    <property type="entry name" value="BLL6612 PROTEIN-RELATED"/>
    <property type="match status" value="1"/>
</dbReference>
<dbReference type="SUPFAM" id="SSF48452">
    <property type="entry name" value="TPR-like"/>
    <property type="match status" value="1"/>
</dbReference>
<dbReference type="EMBL" id="BAABHK010000001">
    <property type="protein sequence ID" value="GAA4620636.1"/>
    <property type="molecule type" value="Genomic_DNA"/>
</dbReference>
<keyword evidence="4" id="KW-0804">Transcription</keyword>
<feature type="domain" description="RNA polymerase sigma-70 region 2" evidence="5">
    <location>
        <begin position="25"/>
        <end position="90"/>
    </location>
</feature>
<dbReference type="Gene3D" id="1.10.10.10">
    <property type="entry name" value="Winged helix-like DNA-binding domain superfamily/Winged helix DNA-binding domain"/>
    <property type="match status" value="1"/>
</dbReference>
<dbReference type="Pfam" id="PF04542">
    <property type="entry name" value="Sigma70_r2"/>
    <property type="match status" value="1"/>
</dbReference>
<keyword evidence="2" id="KW-0805">Transcription regulation</keyword>
<evidence type="ECO:0000256" key="4">
    <source>
        <dbReference type="ARBA" id="ARBA00023163"/>
    </source>
</evidence>
<dbReference type="InterPro" id="IPR013324">
    <property type="entry name" value="RNA_pol_sigma_r3/r4-like"/>
</dbReference>
<comment type="caution">
    <text evidence="8">The sequence shown here is derived from an EMBL/GenBank/DDBJ whole genome shotgun (WGS) entry which is preliminary data.</text>
</comment>
<protein>
    <submittedName>
        <fullName evidence="8">RNA polymerase sigma factor</fullName>
    </submittedName>
</protein>
<accession>A0ABP8U2B4</accession>
<dbReference type="Gene3D" id="1.10.1740.10">
    <property type="match status" value="1"/>
</dbReference>
<dbReference type="Pfam" id="PF20239">
    <property type="entry name" value="DUF6596"/>
    <property type="match status" value="1"/>
</dbReference>
<dbReference type="InterPro" id="IPR013325">
    <property type="entry name" value="RNA_pol_sigma_r2"/>
</dbReference>
<evidence type="ECO:0000256" key="1">
    <source>
        <dbReference type="ARBA" id="ARBA00010641"/>
    </source>
</evidence>
<evidence type="ECO:0000256" key="2">
    <source>
        <dbReference type="ARBA" id="ARBA00023015"/>
    </source>
</evidence>
<proteinExistence type="inferred from homology"/>
<evidence type="ECO:0000313" key="9">
    <source>
        <dbReference type="Proteomes" id="UP001501442"/>
    </source>
</evidence>
<dbReference type="SUPFAM" id="SSF88659">
    <property type="entry name" value="Sigma3 and sigma4 domains of RNA polymerase sigma factors"/>
    <property type="match status" value="1"/>
</dbReference>
<keyword evidence="3" id="KW-0731">Sigma factor</keyword>
<evidence type="ECO:0000259" key="6">
    <source>
        <dbReference type="Pfam" id="PF08281"/>
    </source>
</evidence>
<sequence length="435" mass="47335">MMDERPADAVSPAEAPVRSSVEAVFREERGRLLAALVRRFGDLDLAEEVTSEAIEAALVRWPVDGVPPKPGAWLMTTARRKAVDRLRRDQAYAARLAMLQVEAERADPAPPADIDGGLPDERLELFFACAHPALAAEDRVALTLRCLAGLTTPEVARAFLVPAETMAKRIVRAKKKIRQARIPFRVPDAQELPRRLSGVLQVLYSIFTEGYAASAGPRLQRLELAEEAIRLARILRRLLPAEREVAGLLALMLLVHARRDARTGPDGEPVLLADQDRGRWDRTMIEEGRDLVVVALTGGPPGPYGVQAAIAALHDEAVDAASTDWPQIVALYDVLLALTPSPVVALNRAVAVAMRDGPEAGLALLDELADEPRLRDYHPYPATRGDLLCRLGRFGEAAAAYRQAIALAGTDPERAHLRRRLAAVEPTSRDDASGA</sequence>
<dbReference type="InterPro" id="IPR007627">
    <property type="entry name" value="RNA_pol_sigma70_r2"/>
</dbReference>
<dbReference type="InterPro" id="IPR046531">
    <property type="entry name" value="DUF6596"/>
</dbReference>
<name>A0ABP8U2B4_9ACTN</name>
<dbReference type="SUPFAM" id="SSF88946">
    <property type="entry name" value="Sigma2 domain of RNA polymerase sigma factors"/>
    <property type="match status" value="1"/>
</dbReference>
<reference evidence="9" key="1">
    <citation type="journal article" date="2019" name="Int. J. Syst. Evol. Microbiol.">
        <title>The Global Catalogue of Microorganisms (GCM) 10K type strain sequencing project: providing services to taxonomists for standard genome sequencing and annotation.</title>
        <authorList>
            <consortium name="The Broad Institute Genomics Platform"/>
            <consortium name="The Broad Institute Genome Sequencing Center for Infectious Disease"/>
            <person name="Wu L."/>
            <person name="Ma J."/>
        </authorList>
    </citation>
    <scope>NUCLEOTIDE SEQUENCE [LARGE SCALE GENOMIC DNA]</scope>
    <source>
        <strain evidence="9">JCM 17939</strain>
    </source>
</reference>
<evidence type="ECO:0000259" key="5">
    <source>
        <dbReference type="Pfam" id="PF04542"/>
    </source>
</evidence>
<evidence type="ECO:0000256" key="3">
    <source>
        <dbReference type="ARBA" id="ARBA00023082"/>
    </source>
</evidence>
<keyword evidence="9" id="KW-1185">Reference proteome</keyword>
<dbReference type="InterPro" id="IPR013249">
    <property type="entry name" value="RNA_pol_sigma70_r4_t2"/>
</dbReference>
<evidence type="ECO:0000259" key="7">
    <source>
        <dbReference type="Pfam" id="PF20239"/>
    </source>
</evidence>
<feature type="domain" description="RNA polymerase sigma factor 70 region 4 type 2" evidence="6">
    <location>
        <begin position="129"/>
        <end position="177"/>
    </location>
</feature>
<gene>
    <name evidence="8" type="ORF">GCM10023196_005400</name>
</gene>
<dbReference type="Pfam" id="PF08281">
    <property type="entry name" value="Sigma70_r4_2"/>
    <property type="match status" value="1"/>
</dbReference>
<dbReference type="InterPro" id="IPR011990">
    <property type="entry name" value="TPR-like_helical_dom_sf"/>
</dbReference>
<organism evidence="8 9">
    <name type="scientific">Actinoallomurus vinaceus</name>
    <dbReference type="NCBI Taxonomy" id="1080074"/>
    <lineage>
        <taxon>Bacteria</taxon>
        <taxon>Bacillati</taxon>
        <taxon>Actinomycetota</taxon>
        <taxon>Actinomycetes</taxon>
        <taxon>Streptosporangiales</taxon>
        <taxon>Thermomonosporaceae</taxon>
        <taxon>Actinoallomurus</taxon>
    </lineage>
</organism>
<dbReference type="Proteomes" id="UP001501442">
    <property type="component" value="Unassembled WGS sequence"/>
</dbReference>